<organism evidence="12 13">
    <name type="scientific">Syntrophaceticus schinkii</name>
    <dbReference type="NCBI Taxonomy" id="499207"/>
    <lineage>
        <taxon>Bacteria</taxon>
        <taxon>Bacillati</taxon>
        <taxon>Bacillota</taxon>
        <taxon>Clostridia</taxon>
        <taxon>Thermoanaerobacterales</taxon>
        <taxon>Thermoanaerobacterales Family III. Incertae Sedis</taxon>
        <taxon>Syntrophaceticus</taxon>
    </lineage>
</organism>
<dbReference type="GO" id="GO:0009252">
    <property type="term" value="P:peptidoglycan biosynthetic process"/>
    <property type="evidence" value="ECO:0007669"/>
    <property type="project" value="UniProtKB-KW"/>
</dbReference>
<feature type="active site" description="Proton acceptor" evidence="8">
    <location>
        <position position="68"/>
    </location>
</feature>
<reference evidence="13" key="1">
    <citation type="submission" date="2015-01" db="EMBL/GenBank/DDBJ databases">
        <authorList>
            <person name="Manzoor Shahid"/>
            <person name="Zubair Saima"/>
        </authorList>
    </citation>
    <scope>NUCLEOTIDE SEQUENCE [LARGE SCALE GENOMIC DNA]</scope>
    <source>
        <strain evidence="13">Sp3</strain>
    </source>
</reference>
<evidence type="ECO:0000313" key="12">
    <source>
        <dbReference type="EMBL" id="CEO90226.1"/>
    </source>
</evidence>
<evidence type="ECO:0000256" key="5">
    <source>
        <dbReference type="ARBA" id="ARBA00022960"/>
    </source>
</evidence>
<evidence type="ECO:0000256" key="1">
    <source>
        <dbReference type="ARBA" id="ARBA00003217"/>
    </source>
</evidence>
<evidence type="ECO:0000256" key="3">
    <source>
        <dbReference type="ARBA" id="ARBA00022729"/>
    </source>
</evidence>
<dbReference type="PANTHER" id="PTHR21581">
    <property type="entry name" value="D-ALANYL-D-ALANINE CARBOXYPEPTIDASE"/>
    <property type="match status" value="1"/>
</dbReference>
<comment type="function">
    <text evidence="1">Removes C-terminal D-alanyl residues from sugar-peptide cell wall precursors.</text>
</comment>
<name>A0A0B7MQH9_9FIRM</name>
<keyword evidence="7" id="KW-0961">Cell wall biogenesis/degradation</keyword>
<protein>
    <submittedName>
        <fullName evidence="12">Serine-type D-Ala-D-Ala carboxypeptidase</fullName>
        <ecNumber evidence="12">3.4.16.4</ecNumber>
    </submittedName>
</protein>
<dbReference type="GO" id="GO:0009002">
    <property type="term" value="F:serine-type D-Ala-D-Ala carboxypeptidase activity"/>
    <property type="evidence" value="ECO:0007669"/>
    <property type="project" value="UniProtKB-EC"/>
</dbReference>
<evidence type="ECO:0000259" key="11">
    <source>
        <dbReference type="Pfam" id="PF00768"/>
    </source>
</evidence>
<dbReference type="Gene3D" id="3.40.710.10">
    <property type="entry name" value="DD-peptidase/beta-lactamase superfamily"/>
    <property type="match status" value="1"/>
</dbReference>
<dbReference type="Pfam" id="PF00768">
    <property type="entry name" value="Peptidase_S11"/>
    <property type="match status" value="1"/>
</dbReference>
<sequence>MICRKIFNRTYLVIFVAIILFLSFQPKSEAAEIPDISAKAAILMDESSGRVLLAKDVHQRMPQASLTKIMTALLVVEHGDLDKQVVVSKHAEETGESSIWLEEGEVLSRNDLLYGLMLASANDAAVALAESVAGSEELFVRQMNNRARELNLSDTHFANPHGLDAEGHYSSAFDLASLAREGMKNPLFRDVIATKEMNLPWPGHSWERALFNKNKLITRYQGARGVKTGYTRTAGCCLVGAAHRGDLKLISVVMNSSDIYSDTEKLLDYGFNNYEMVAVAEKDKVNGVNVKDGTSKSVVVKLEKDPTVAVLPIEKSQLSFKIRDSRRGSGSG</sequence>
<gene>
    <name evidence="12" type="ORF">SSCH_760021</name>
</gene>
<evidence type="ECO:0000256" key="7">
    <source>
        <dbReference type="ARBA" id="ARBA00023316"/>
    </source>
</evidence>
<proteinExistence type="inferred from homology"/>
<feature type="active site" description="Acyl-ester intermediate" evidence="8">
    <location>
        <position position="65"/>
    </location>
</feature>
<keyword evidence="5" id="KW-0133">Cell shape</keyword>
<evidence type="ECO:0000256" key="9">
    <source>
        <dbReference type="PIRSR" id="PIRSR618044-2"/>
    </source>
</evidence>
<feature type="binding site" evidence="9">
    <location>
        <position position="227"/>
    </location>
    <ligand>
        <name>substrate</name>
    </ligand>
</feature>
<keyword evidence="3" id="KW-0732">Signal</keyword>
<dbReference type="AlphaFoldDB" id="A0A0B7MQH9"/>
<dbReference type="GO" id="GO:0071555">
    <property type="term" value="P:cell wall organization"/>
    <property type="evidence" value="ECO:0007669"/>
    <property type="project" value="UniProtKB-KW"/>
</dbReference>
<keyword evidence="6" id="KW-0573">Peptidoglycan synthesis</keyword>
<keyword evidence="4 12" id="KW-0378">Hydrolase</keyword>
<dbReference type="GO" id="GO:0006508">
    <property type="term" value="P:proteolysis"/>
    <property type="evidence" value="ECO:0007669"/>
    <property type="project" value="InterPro"/>
</dbReference>
<comment type="similarity">
    <text evidence="2 10">Belongs to the peptidase S11 family.</text>
</comment>
<keyword evidence="13" id="KW-1185">Reference proteome</keyword>
<dbReference type="InterPro" id="IPR015956">
    <property type="entry name" value="Peniciliin-bd_prot_C_sf"/>
</dbReference>
<accession>A0A0B7MQH9</accession>
<dbReference type="PRINTS" id="PR00725">
    <property type="entry name" value="DADACBPTASE1"/>
</dbReference>
<dbReference type="PANTHER" id="PTHR21581:SF33">
    <property type="entry name" value="D-ALANYL-D-ALANINE CARBOXYPEPTIDASE DACB"/>
    <property type="match status" value="1"/>
</dbReference>
<evidence type="ECO:0000256" key="6">
    <source>
        <dbReference type="ARBA" id="ARBA00022984"/>
    </source>
</evidence>
<dbReference type="InterPro" id="IPR012338">
    <property type="entry name" value="Beta-lactam/transpept-like"/>
</dbReference>
<keyword evidence="12" id="KW-0645">Protease</keyword>
<evidence type="ECO:0000256" key="2">
    <source>
        <dbReference type="ARBA" id="ARBA00007164"/>
    </source>
</evidence>
<feature type="domain" description="Peptidase S11 D-alanyl-D-alanine carboxypeptidase A N-terminal" evidence="11">
    <location>
        <begin position="30"/>
        <end position="257"/>
    </location>
</feature>
<dbReference type="InterPro" id="IPR001967">
    <property type="entry name" value="Peptidase_S11_N"/>
</dbReference>
<dbReference type="EMBL" id="CDRZ01000276">
    <property type="protein sequence ID" value="CEO90226.1"/>
    <property type="molecule type" value="Genomic_DNA"/>
</dbReference>
<evidence type="ECO:0000256" key="8">
    <source>
        <dbReference type="PIRSR" id="PIRSR618044-1"/>
    </source>
</evidence>
<dbReference type="SUPFAM" id="SSF69189">
    <property type="entry name" value="Penicillin-binding protein associated domain"/>
    <property type="match status" value="1"/>
</dbReference>
<dbReference type="EC" id="3.4.16.4" evidence="12"/>
<dbReference type="Proteomes" id="UP000046155">
    <property type="component" value="Unassembled WGS sequence"/>
</dbReference>
<dbReference type="GO" id="GO:0008360">
    <property type="term" value="P:regulation of cell shape"/>
    <property type="evidence" value="ECO:0007669"/>
    <property type="project" value="UniProtKB-KW"/>
</dbReference>
<evidence type="ECO:0000256" key="10">
    <source>
        <dbReference type="RuleBase" id="RU004016"/>
    </source>
</evidence>
<dbReference type="InterPro" id="IPR018044">
    <property type="entry name" value="Peptidase_S11"/>
</dbReference>
<feature type="active site" evidence="8">
    <location>
        <position position="120"/>
    </location>
</feature>
<keyword evidence="12" id="KW-0121">Carboxypeptidase</keyword>
<evidence type="ECO:0000256" key="4">
    <source>
        <dbReference type="ARBA" id="ARBA00022801"/>
    </source>
</evidence>
<evidence type="ECO:0000313" key="13">
    <source>
        <dbReference type="Proteomes" id="UP000046155"/>
    </source>
</evidence>
<dbReference type="SUPFAM" id="SSF56601">
    <property type="entry name" value="beta-lactamase/transpeptidase-like"/>
    <property type="match status" value="1"/>
</dbReference>